<evidence type="ECO:0000313" key="4">
    <source>
        <dbReference type="Proteomes" id="UP000054495"/>
    </source>
</evidence>
<evidence type="ECO:0000256" key="1">
    <source>
        <dbReference type="SAM" id="SignalP"/>
    </source>
</evidence>
<dbReference type="GO" id="GO:0005615">
    <property type="term" value="C:extracellular space"/>
    <property type="evidence" value="ECO:0007669"/>
    <property type="project" value="TreeGrafter"/>
</dbReference>
<dbReference type="InterPro" id="IPR017943">
    <property type="entry name" value="Bactericidal_perm-incr_a/b_dom"/>
</dbReference>
<dbReference type="GO" id="GO:0008289">
    <property type="term" value="F:lipid binding"/>
    <property type="evidence" value="ECO:0007669"/>
    <property type="project" value="InterPro"/>
</dbReference>
<proteinExistence type="predicted"/>
<organism evidence="3 4">
    <name type="scientific">Ancylostoma ceylanicum</name>
    <dbReference type="NCBI Taxonomy" id="53326"/>
    <lineage>
        <taxon>Eukaryota</taxon>
        <taxon>Metazoa</taxon>
        <taxon>Ecdysozoa</taxon>
        <taxon>Nematoda</taxon>
        <taxon>Chromadorea</taxon>
        <taxon>Rhabditida</taxon>
        <taxon>Rhabditina</taxon>
        <taxon>Rhabditomorpha</taxon>
        <taxon>Strongyloidea</taxon>
        <taxon>Ancylostomatidae</taxon>
        <taxon>Ancylostomatinae</taxon>
        <taxon>Ancylostoma</taxon>
    </lineage>
</organism>
<dbReference type="PANTHER" id="PTHR10504">
    <property type="entry name" value="BACTERICIDAL PERMEABILITY-INCREASING BPI PROTEIN-RELATED"/>
    <property type="match status" value="1"/>
</dbReference>
<feature type="signal peptide" evidence="1">
    <location>
        <begin position="1"/>
        <end position="21"/>
    </location>
</feature>
<dbReference type="EMBL" id="KE124832">
    <property type="protein sequence ID" value="EPB77617.1"/>
    <property type="molecule type" value="Genomic_DNA"/>
</dbReference>
<dbReference type="SMART" id="SM00329">
    <property type="entry name" value="BPI2"/>
    <property type="match status" value="1"/>
</dbReference>
<dbReference type="Gene3D" id="3.15.20.10">
    <property type="entry name" value="Bactericidal permeability-increasing protein, domain 2"/>
    <property type="match status" value="1"/>
</dbReference>
<keyword evidence="1" id="KW-0732">Signal</keyword>
<dbReference type="SUPFAM" id="SSF55394">
    <property type="entry name" value="Bactericidal permeability-increasing protein, BPI"/>
    <property type="match status" value="2"/>
</dbReference>
<dbReference type="Gene3D" id="3.15.10.10">
    <property type="entry name" value="Bactericidal permeability-increasing protein, domain 1"/>
    <property type="match status" value="1"/>
</dbReference>
<name>A0A0D6MBD1_9BILA</name>
<dbReference type="PANTHER" id="PTHR10504:SF131">
    <property type="entry name" value="BPI2 DOMAIN-CONTAINING PROTEIN"/>
    <property type="match status" value="1"/>
</dbReference>
<dbReference type="AlphaFoldDB" id="A0A0D6MBD1"/>
<sequence length="553" mass="61870">MRGSALRLALLLLYIVTVTVTRQIFQHAEWNRVPGNPGVKIRLTKKGINHVKTVGVRLLNEQISQLSGYSTQFVISQPGIEGFVNLNNVRVLQYNPPQVSVVNFLPPRYVVFGLENMDISLNGAFYGNGGPFQVEGFVDGSIVGMTVALTAEFASTDDGLMRVQVPNCSTIISRSHFNINPQGPMGPVVKTLEPKLSGHILYRLFYGLINEGIRHRIPGMFCKKLKHLIEDNSPRLFKKLVRTDFEEHFQDFGLIDSPVIKKFVKDFVKGMYIDNKHIEDPIVTNEYFETHQKGEIRYNSNNEPTPFYPKPMYTDAESDRMLYFYGSDFLFNSLLYHAYQTNKLSIKLDKNNLSEKYRGFVATTCNSGALARDFTSSICVGKLIPAIAEAYPNTTTSFVLLPHGLPDFQFNGDAGAIKLSTRILTYVDDHGHAKQIMVSSAEGQADVLLAAQNGRLGGDLKLNRLAVRLHRSALPGMDPSSIEQLTPLAKTFIGPQLSQALKKGVPFPLKDSITFVEPQLKTRDGYIELATDFVLNENALRKKIRETFADIDI</sequence>
<evidence type="ECO:0000259" key="2">
    <source>
        <dbReference type="SMART" id="SM00329"/>
    </source>
</evidence>
<reference evidence="3 4" key="1">
    <citation type="submission" date="2013-05" db="EMBL/GenBank/DDBJ databases">
        <title>Draft genome of the parasitic nematode Anyclostoma ceylanicum.</title>
        <authorList>
            <person name="Mitreva M."/>
        </authorList>
    </citation>
    <scope>NUCLEOTIDE SEQUENCE [LARGE SCALE GENOMIC DNA]</scope>
</reference>
<keyword evidence="4" id="KW-1185">Reference proteome</keyword>
<feature type="chain" id="PRO_5002307684" evidence="1">
    <location>
        <begin position="22"/>
        <end position="553"/>
    </location>
</feature>
<feature type="domain" description="Lipid-binding serum glycoprotein C-terminal" evidence="2">
    <location>
        <begin position="316"/>
        <end position="531"/>
    </location>
</feature>
<gene>
    <name evidence="3" type="ORF">ANCCEY_03289</name>
</gene>
<accession>A0A0D6MBD1</accession>
<evidence type="ECO:0000313" key="3">
    <source>
        <dbReference type="EMBL" id="EPB77617.1"/>
    </source>
</evidence>
<dbReference type="InterPro" id="IPR032942">
    <property type="entry name" value="BPI/LBP/Plunc"/>
</dbReference>
<dbReference type="Pfam" id="PF02886">
    <property type="entry name" value="LBP_BPI_CETP_C"/>
    <property type="match status" value="1"/>
</dbReference>
<dbReference type="Proteomes" id="UP000054495">
    <property type="component" value="Unassembled WGS sequence"/>
</dbReference>
<dbReference type="InterPro" id="IPR001124">
    <property type="entry name" value="Lipid-bd_serum_glycop_C"/>
</dbReference>
<protein>
    <submittedName>
        <fullName evidence="3">LBP / BPI / CETP family protein</fullName>
    </submittedName>
</protein>